<keyword evidence="1" id="KW-0812">Transmembrane</keyword>
<organism evidence="2 3">
    <name type="scientific">Meiothermus hypogaeus NBRC 106114</name>
    <dbReference type="NCBI Taxonomy" id="1227553"/>
    <lineage>
        <taxon>Bacteria</taxon>
        <taxon>Thermotogati</taxon>
        <taxon>Deinococcota</taxon>
        <taxon>Deinococci</taxon>
        <taxon>Thermales</taxon>
        <taxon>Thermaceae</taxon>
        <taxon>Meiothermus</taxon>
    </lineage>
</organism>
<dbReference type="Proteomes" id="UP000321197">
    <property type="component" value="Unassembled WGS sequence"/>
</dbReference>
<evidence type="ECO:0000313" key="2">
    <source>
        <dbReference type="EMBL" id="GEM83602.1"/>
    </source>
</evidence>
<protein>
    <submittedName>
        <fullName evidence="2">Uncharacterized protein</fullName>
    </submittedName>
</protein>
<evidence type="ECO:0000313" key="3">
    <source>
        <dbReference type="Proteomes" id="UP000321197"/>
    </source>
</evidence>
<proteinExistence type="predicted"/>
<keyword evidence="1" id="KW-1133">Transmembrane helix</keyword>
<feature type="transmembrane region" description="Helical" evidence="1">
    <location>
        <begin position="35"/>
        <end position="54"/>
    </location>
</feature>
<dbReference type="EMBL" id="BJXL01000052">
    <property type="protein sequence ID" value="GEM83602.1"/>
    <property type="molecule type" value="Genomic_DNA"/>
</dbReference>
<evidence type="ECO:0000256" key="1">
    <source>
        <dbReference type="SAM" id="Phobius"/>
    </source>
</evidence>
<reference evidence="2 3" key="1">
    <citation type="submission" date="2019-07" db="EMBL/GenBank/DDBJ databases">
        <title>Whole genome shotgun sequence of Meiothermus hypogaeus NBRC 106114.</title>
        <authorList>
            <person name="Hosoyama A."/>
            <person name="Uohara A."/>
            <person name="Ohji S."/>
            <person name="Ichikawa N."/>
        </authorList>
    </citation>
    <scope>NUCLEOTIDE SEQUENCE [LARGE SCALE GENOMIC DNA]</scope>
    <source>
        <strain evidence="2 3">NBRC 106114</strain>
    </source>
</reference>
<dbReference type="AlphaFoldDB" id="A0A511R3Z7"/>
<gene>
    <name evidence="2" type="ORF">MHY01S_17680</name>
</gene>
<comment type="caution">
    <text evidence="2">The sequence shown here is derived from an EMBL/GenBank/DDBJ whole genome shotgun (WGS) entry which is preliminary data.</text>
</comment>
<keyword evidence="1" id="KW-0472">Membrane</keyword>
<sequence>MYRSSWYLQAGKLALALAIGLGLASLTLAPWGLGWVLGLGLLGGGLAWVGYRLLGRAQIMDALPAYPLLGPWLVSGAAPRVRARATLRKSPPACLSESEVAQMLAELRSAKTTAPCETLRLDPKLLRRYRRLQKSGMQPLFELETLNEVA</sequence>
<feature type="transmembrane region" description="Helical" evidence="1">
    <location>
        <begin position="12"/>
        <end position="29"/>
    </location>
</feature>
<name>A0A511R3Z7_9DEIN</name>
<accession>A0A511R3Z7</accession>
<dbReference type="RefSeq" id="WP_119339633.1">
    <property type="nucleotide sequence ID" value="NZ_BJXL01000052.1"/>
</dbReference>